<dbReference type="InterPro" id="IPR035943">
    <property type="entry name" value="XisI-like_sf"/>
</dbReference>
<organism evidence="1 2">
    <name type="scientific">Mastigocoleus testarum BC008</name>
    <dbReference type="NCBI Taxonomy" id="371196"/>
    <lineage>
        <taxon>Bacteria</taxon>
        <taxon>Bacillati</taxon>
        <taxon>Cyanobacteriota</taxon>
        <taxon>Cyanophyceae</taxon>
        <taxon>Nostocales</taxon>
        <taxon>Hapalosiphonaceae</taxon>
        <taxon>Mastigocoleus</taxon>
    </lineage>
</organism>
<accession>A0A0V7ZN38</accession>
<dbReference type="AlphaFoldDB" id="A0A0V7ZN38"/>
<evidence type="ECO:0000313" key="1">
    <source>
        <dbReference type="EMBL" id="KST65899.1"/>
    </source>
</evidence>
<dbReference type="RefSeq" id="WP_027846162.1">
    <property type="nucleotide sequence ID" value="NZ_LMTZ01000102.1"/>
</dbReference>
<reference evidence="1 2" key="1">
    <citation type="journal article" date="2015" name="Genome Announc.">
        <title>Draft Genome of the Euendolithic (true boring) Cyanobacterium Mastigocoleus testarum strain BC008.</title>
        <authorList>
            <person name="Guida B.S."/>
            <person name="Garcia-Pichel F."/>
        </authorList>
    </citation>
    <scope>NUCLEOTIDE SEQUENCE [LARGE SCALE GENOMIC DNA]</scope>
    <source>
        <strain evidence="1 2">BC008</strain>
    </source>
</reference>
<sequence length="113" mass="13308">MEKLEQYRLFIRQLLNNHTKLEANNSDSEIECQLIFDTEHDHYQLLDIGWDGLKRVYNCFIHLDIKDGKVWIQRNMTEADLAQDLLEMGIPKEDIIIGLHPSYKRPYTGYGVA</sequence>
<protein>
    <submittedName>
        <fullName evidence="1">XisI protein</fullName>
    </submittedName>
</protein>
<evidence type="ECO:0000313" key="2">
    <source>
        <dbReference type="Proteomes" id="UP000053372"/>
    </source>
</evidence>
<dbReference type="Pfam" id="PF08869">
    <property type="entry name" value="XisI"/>
    <property type="match status" value="1"/>
</dbReference>
<dbReference type="Proteomes" id="UP000053372">
    <property type="component" value="Unassembled WGS sequence"/>
</dbReference>
<proteinExistence type="predicted"/>
<dbReference type="OrthoDB" id="467081at2"/>
<dbReference type="Gene3D" id="3.30.310.110">
    <property type="entry name" value="XisI-like"/>
    <property type="match status" value="1"/>
</dbReference>
<dbReference type="EMBL" id="LMTZ01000102">
    <property type="protein sequence ID" value="KST65899.1"/>
    <property type="molecule type" value="Genomic_DNA"/>
</dbReference>
<keyword evidence="2" id="KW-1185">Reference proteome</keyword>
<dbReference type="SUPFAM" id="SSF143847">
    <property type="entry name" value="XisI-like"/>
    <property type="match status" value="1"/>
</dbReference>
<dbReference type="CDD" id="cd16382">
    <property type="entry name" value="XisI-like"/>
    <property type="match status" value="1"/>
</dbReference>
<comment type="caution">
    <text evidence="1">The sequence shown here is derived from an EMBL/GenBank/DDBJ whole genome shotgun (WGS) entry which is preliminary data.</text>
</comment>
<dbReference type="InterPro" id="IPR014968">
    <property type="entry name" value="XisI"/>
</dbReference>
<name>A0A0V7ZN38_9CYAN</name>
<gene>
    <name evidence="1" type="ORF">BC008_23265</name>
</gene>